<protein>
    <submittedName>
        <fullName evidence="3">Glycosyltransferase</fullName>
        <ecNumber evidence="3">2.4.-.-</ecNumber>
    </submittedName>
</protein>
<evidence type="ECO:0000259" key="2">
    <source>
        <dbReference type="Pfam" id="PF13439"/>
    </source>
</evidence>
<feature type="domain" description="Glycosyltransferase subfamily 4-like N-terminal" evidence="2">
    <location>
        <begin position="84"/>
        <end position="189"/>
    </location>
</feature>
<dbReference type="GO" id="GO:0016757">
    <property type="term" value="F:glycosyltransferase activity"/>
    <property type="evidence" value="ECO:0007669"/>
    <property type="project" value="UniProtKB-KW"/>
</dbReference>
<evidence type="ECO:0000259" key="1">
    <source>
        <dbReference type="Pfam" id="PF00534"/>
    </source>
</evidence>
<feature type="domain" description="Glycosyl transferase family 1" evidence="1">
    <location>
        <begin position="196"/>
        <end position="361"/>
    </location>
</feature>
<dbReference type="InterPro" id="IPR028098">
    <property type="entry name" value="Glyco_trans_4-like_N"/>
</dbReference>
<evidence type="ECO:0000313" key="3">
    <source>
        <dbReference type="EMBL" id="MDH1479364.1"/>
    </source>
</evidence>
<dbReference type="PANTHER" id="PTHR45947:SF14">
    <property type="entry name" value="SLL1723 PROTEIN"/>
    <property type="match status" value="1"/>
</dbReference>
<dbReference type="EC" id="2.4.-.-" evidence="3"/>
<dbReference type="Proteomes" id="UP001161707">
    <property type="component" value="Unassembled WGS sequence"/>
</dbReference>
<comment type="caution">
    <text evidence="3">The sequence shown here is derived from an EMBL/GenBank/DDBJ whole genome shotgun (WGS) entry which is preliminary data.</text>
</comment>
<dbReference type="EMBL" id="JAOCIY010000016">
    <property type="protein sequence ID" value="MDH1479364.1"/>
    <property type="molecule type" value="Genomic_DNA"/>
</dbReference>
<proteinExistence type="predicted"/>
<dbReference type="Gene3D" id="3.40.50.2000">
    <property type="entry name" value="Glycogen Phosphorylase B"/>
    <property type="match status" value="2"/>
</dbReference>
<dbReference type="Pfam" id="PF13439">
    <property type="entry name" value="Glyco_transf_4"/>
    <property type="match status" value="1"/>
</dbReference>
<accession>A0AA42QX23</accession>
<organism evidence="3 4">
    <name type="scientific">Enterobacter cloacae</name>
    <dbReference type="NCBI Taxonomy" id="550"/>
    <lineage>
        <taxon>Bacteria</taxon>
        <taxon>Pseudomonadati</taxon>
        <taxon>Pseudomonadota</taxon>
        <taxon>Gammaproteobacteria</taxon>
        <taxon>Enterobacterales</taxon>
        <taxon>Enterobacteriaceae</taxon>
        <taxon>Enterobacter</taxon>
        <taxon>Enterobacter cloacae complex</taxon>
    </lineage>
</organism>
<reference evidence="3" key="1">
    <citation type="submission" date="2022-09" db="EMBL/GenBank/DDBJ databases">
        <title>Intensive care unit water sources are persistently colonized with multi-drug resistant bacteria and are the site of extensive horizontal gene transfer of antibiotic resistance genes.</title>
        <authorList>
            <person name="Diorio-Toth L."/>
        </authorList>
    </citation>
    <scope>NUCLEOTIDE SEQUENCE</scope>
    <source>
        <strain evidence="3">GD03711</strain>
    </source>
</reference>
<gene>
    <name evidence="3" type="ORF">N5E88_07660</name>
</gene>
<evidence type="ECO:0000313" key="4">
    <source>
        <dbReference type="Proteomes" id="UP001161707"/>
    </source>
</evidence>
<keyword evidence="3" id="KW-0808">Transferase</keyword>
<dbReference type="InterPro" id="IPR050194">
    <property type="entry name" value="Glycosyltransferase_grp1"/>
</dbReference>
<dbReference type="PANTHER" id="PTHR45947">
    <property type="entry name" value="SULFOQUINOVOSYL TRANSFERASE SQD2"/>
    <property type="match status" value="1"/>
</dbReference>
<keyword evidence="3" id="KW-0328">Glycosyltransferase</keyword>
<sequence>MNAMQRKIVVFRTKLLPYSETFIKEQVLSYQQWSPILVGQFMLSDGIELKDVNYVTFEKTYNKVSNFKRNVYKFIGFSPCCDFNILNKIKPDIIHVHFGVDAVVNWPLLKKIHVPLIVTLHGYDITINKSWWKAGKEGIHLKKYPEKLNEIAEYENVKFIAVSQAVKEKAIEFGIPSDKIIVSYIGIDLLNFSVSTNNFDNRKQILFIGRLVEKKGAHVLLDAFSKIKDKFPEHIIKFIGDGPLKSQLHDQAYTLGVNAKFLGACSKETIIEELQNTSVFCLPSIRAKNGDSEGFGLVILEAAACGVPVVTSALGGATEGILHGKTGFRFDENNSDELALYLDILLSDPHLMKSMGQNGRDFVEKNFDINKCTRSLETIYEDILNGC</sequence>
<dbReference type="RefSeq" id="WP_280022412.1">
    <property type="nucleotide sequence ID" value="NZ_CP162154.1"/>
</dbReference>
<dbReference type="SUPFAM" id="SSF53756">
    <property type="entry name" value="UDP-Glycosyltransferase/glycogen phosphorylase"/>
    <property type="match status" value="1"/>
</dbReference>
<name>A0AA42QX23_ENTCL</name>
<dbReference type="AlphaFoldDB" id="A0AA42QX23"/>
<dbReference type="InterPro" id="IPR001296">
    <property type="entry name" value="Glyco_trans_1"/>
</dbReference>
<dbReference type="Pfam" id="PF00534">
    <property type="entry name" value="Glycos_transf_1"/>
    <property type="match status" value="1"/>
</dbReference>